<evidence type="ECO:0000313" key="3">
    <source>
        <dbReference type="Proteomes" id="UP000245119"/>
    </source>
</evidence>
<sequence length="161" mass="18773">MTRAGERSREASSPNHLLTAKAKTRIGTWNVRPLYERGKSAQIKRGADAAIDHHLLVATMKIKLRSFHDSSDRSHHKFNVQFLRDRRMQEELNCEVGQPLDRITRDAKDCLHTRSGKKGKRHKECLTLRTWQEIEERKELKKTNQCQDQQEKKSSEQSTGR</sequence>
<protein>
    <submittedName>
        <fullName evidence="2">Uncharacterized protein</fullName>
    </submittedName>
</protein>
<organism evidence="2 3">
    <name type="scientific">Pomacea canaliculata</name>
    <name type="common">Golden apple snail</name>
    <dbReference type="NCBI Taxonomy" id="400727"/>
    <lineage>
        <taxon>Eukaryota</taxon>
        <taxon>Metazoa</taxon>
        <taxon>Spiralia</taxon>
        <taxon>Lophotrochozoa</taxon>
        <taxon>Mollusca</taxon>
        <taxon>Gastropoda</taxon>
        <taxon>Caenogastropoda</taxon>
        <taxon>Architaenioglossa</taxon>
        <taxon>Ampullarioidea</taxon>
        <taxon>Ampullariidae</taxon>
        <taxon>Pomacea</taxon>
    </lineage>
</organism>
<accession>A0A2T7NTQ1</accession>
<comment type="caution">
    <text evidence="2">The sequence shown here is derived from an EMBL/GenBank/DDBJ whole genome shotgun (WGS) entry which is preliminary data.</text>
</comment>
<feature type="region of interest" description="Disordered" evidence="1">
    <location>
        <begin position="138"/>
        <end position="161"/>
    </location>
</feature>
<dbReference type="Proteomes" id="UP000245119">
    <property type="component" value="Linkage Group LG9"/>
</dbReference>
<keyword evidence="3" id="KW-1185">Reference proteome</keyword>
<evidence type="ECO:0000256" key="1">
    <source>
        <dbReference type="SAM" id="MobiDB-lite"/>
    </source>
</evidence>
<evidence type="ECO:0000313" key="2">
    <source>
        <dbReference type="EMBL" id="PVD24534.1"/>
    </source>
</evidence>
<reference evidence="2 3" key="1">
    <citation type="submission" date="2018-04" db="EMBL/GenBank/DDBJ databases">
        <title>The genome of golden apple snail Pomacea canaliculata provides insight into stress tolerance and invasive adaptation.</title>
        <authorList>
            <person name="Liu C."/>
            <person name="Liu B."/>
            <person name="Ren Y."/>
            <person name="Zhang Y."/>
            <person name="Wang H."/>
            <person name="Li S."/>
            <person name="Jiang F."/>
            <person name="Yin L."/>
            <person name="Zhang G."/>
            <person name="Qian W."/>
            <person name="Fan W."/>
        </authorList>
    </citation>
    <scope>NUCLEOTIDE SEQUENCE [LARGE SCALE GENOMIC DNA]</scope>
    <source>
        <strain evidence="2">SZHN2017</strain>
        <tissue evidence="2">Muscle</tissue>
    </source>
</reference>
<dbReference type="EMBL" id="PZQS01000009">
    <property type="protein sequence ID" value="PVD24534.1"/>
    <property type="molecule type" value="Genomic_DNA"/>
</dbReference>
<gene>
    <name evidence="2" type="ORF">C0Q70_15017</name>
</gene>
<proteinExistence type="predicted"/>
<dbReference type="AlphaFoldDB" id="A0A2T7NTQ1"/>
<name>A0A2T7NTQ1_POMCA</name>